<evidence type="ECO:0000256" key="6">
    <source>
        <dbReference type="ARBA" id="ARBA00031723"/>
    </source>
</evidence>
<gene>
    <name evidence="7" type="ORF">S03H2_11987</name>
</gene>
<evidence type="ECO:0000256" key="4">
    <source>
        <dbReference type="ARBA" id="ARBA00022884"/>
    </source>
</evidence>
<evidence type="ECO:0000313" key="7">
    <source>
        <dbReference type="EMBL" id="GAH45113.1"/>
    </source>
</evidence>
<comment type="caution">
    <text evidence="7">The sequence shown here is derived from an EMBL/GenBank/DDBJ whole genome shotgun (WGS) entry which is preliminary data.</text>
</comment>
<sequence length="164" mass="19160">MRKKCEKCGKEFEAQQPHFKLCPNCFSSSRRIDISALLLKSYYDRQGEPLKDVYIDIPQQLANIFASSKPSLGTKQLRDFHRRILKSRTKANLRGINSVKYILYECQRDIEYQLKRRVIPRSFALFMKHHLALAEADEKALEGFYQHLDSIVCYFPVKERKGGG</sequence>
<evidence type="ECO:0000256" key="5">
    <source>
        <dbReference type="ARBA" id="ARBA00023118"/>
    </source>
</evidence>
<name>X1HII8_9ZZZZ</name>
<accession>X1HII8</accession>
<evidence type="ECO:0000256" key="1">
    <source>
        <dbReference type="ARBA" id="ARBA00003640"/>
    </source>
</evidence>
<dbReference type="GO" id="GO:0051607">
    <property type="term" value="P:defense response to virus"/>
    <property type="evidence" value="ECO:0007669"/>
    <property type="project" value="UniProtKB-KW"/>
</dbReference>
<evidence type="ECO:0000256" key="3">
    <source>
        <dbReference type="ARBA" id="ARBA00016118"/>
    </source>
</evidence>
<keyword evidence="5" id="KW-0051">Antiviral defense</keyword>
<dbReference type="GO" id="GO:0003723">
    <property type="term" value="F:RNA binding"/>
    <property type="evidence" value="ECO:0007669"/>
    <property type="project" value="UniProtKB-KW"/>
</dbReference>
<dbReference type="Pfam" id="PF03750">
    <property type="entry name" value="Csm2_III-A"/>
    <property type="match status" value="1"/>
</dbReference>
<dbReference type="InterPro" id="IPR010149">
    <property type="entry name" value="CRISPR-assoc_prot_Csm2_III-A"/>
</dbReference>
<proteinExistence type="inferred from homology"/>
<organism evidence="7">
    <name type="scientific">marine sediment metagenome</name>
    <dbReference type="NCBI Taxonomy" id="412755"/>
    <lineage>
        <taxon>unclassified sequences</taxon>
        <taxon>metagenomes</taxon>
        <taxon>ecological metagenomes</taxon>
    </lineage>
</organism>
<evidence type="ECO:0000256" key="2">
    <source>
        <dbReference type="ARBA" id="ARBA00006896"/>
    </source>
</evidence>
<reference evidence="7" key="1">
    <citation type="journal article" date="2014" name="Front. Microbiol.">
        <title>High frequency of phylogenetically diverse reductive dehalogenase-homologous genes in deep subseafloor sedimentary metagenomes.</title>
        <authorList>
            <person name="Kawai M."/>
            <person name="Futagami T."/>
            <person name="Toyoda A."/>
            <person name="Takaki Y."/>
            <person name="Nishi S."/>
            <person name="Hori S."/>
            <person name="Arai W."/>
            <person name="Tsubouchi T."/>
            <person name="Morono Y."/>
            <person name="Uchiyama I."/>
            <person name="Ito T."/>
            <person name="Fujiyama A."/>
            <person name="Inagaki F."/>
            <person name="Takami H."/>
        </authorList>
    </citation>
    <scope>NUCLEOTIDE SEQUENCE</scope>
    <source>
        <strain evidence="7">Expedition CK06-06</strain>
    </source>
</reference>
<keyword evidence="4" id="KW-0694">RNA-binding</keyword>
<comment type="function">
    <text evidence="1">This subunit may be involved in monitoring complementarity of crRNA and target RNA.</text>
</comment>
<comment type="similarity">
    <text evidence="2">Belongs to the CRISPR-associated Csm2 family.</text>
</comment>
<protein>
    <recommendedName>
        <fullName evidence="3">CRISPR system Cms protein Csm2</fullName>
    </recommendedName>
    <alternativeName>
        <fullName evidence="6">CRISPR type III A-associated protein Csm2</fullName>
    </alternativeName>
</protein>
<dbReference type="EMBL" id="BARU01006101">
    <property type="protein sequence ID" value="GAH45113.1"/>
    <property type="molecule type" value="Genomic_DNA"/>
</dbReference>
<dbReference type="AlphaFoldDB" id="X1HII8"/>